<organism evidence="7">
    <name type="scientific">Anisakis simplex</name>
    <name type="common">Herring worm</name>
    <dbReference type="NCBI Taxonomy" id="6269"/>
    <lineage>
        <taxon>Eukaryota</taxon>
        <taxon>Metazoa</taxon>
        <taxon>Ecdysozoa</taxon>
        <taxon>Nematoda</taxon>
        <taxon>Chromadorea</taxon>
        <taxon>Rhabditida</taxon>
        <taxon>Spirurina</taxon>
        <taxon>Ascaridomorpha</taxon>
        <taxon>Ascaridoidea</taxon>
        <taxon>Anisakidae</taxon>
        <taxon>Anisakis</taxon>
        <taxon>Anisakis simplex complex</taxon>
    </lineage>
</organism>
<evidence type="ECO:0000256" key="1">
    <source>
        <dbReference type="ARBA" id="ARBA00004613"/>
    </source>
</evidence>
<dbReference type="Proteomes" id="UP000267096">
    <property type="component" value="Unassembled WGS sequence"/>
</dbReference>
<comment type="subcellular location">
    <subcellularLocation>
        <location evidence="1">Secreted</location>
    </subcellularLocation>
</comment>
<dbReference type="GO" id="GO:0005576">
    <property type="term" value="C:extracellular region"/>
    <property type="evidence" value="ECO:0007669"/>
    <property type="project" value="UniProtKB-SubCell"/>
</dbReference>
<reference evidence="7" key="1">
    <citation type="submission" date="2017-02" db="UniProtKB">
        <authorList>
            <consortium name="WormBaseParasite"/>
        </authorList>
    </citation>
    <scope>IDENTIFICATION</scope>
</reference>
<dbReference type="WBParaSite" id="ASIM_0000716301-mRNA-1">
    <property type="protein sequence ID" value="ASIM_0000716301-mRNA-1"/>
    <property type="gene ID" value="ASIM_0000716301"/>
</dbReference>
<reference evidence="5 6" key="2">
    <citation type="submission" date="2018-11" db="EMBL/GenBank/DDBJ databases">
        <authorList>
            <consortium name="Pathogen Informatics"/>
        </authorList>
    </citation>
    <scope>NUCLEOTIDE SEQUENCE [LARGE SCALE GENOMIC DNA]</scope>
</reference>
<evidence type="ECO:0000256" key="3">
    <source>
        <dbReference type="ARBA" id="ARBA00022525"/>
    </source>
</evidence>
<evidence type="ECO:0000313" key="6">
    <source>
        <dbReference type="Proteomes" id="UP000267096"/>
    </source>
</evidence>
<dbReference type="EMBL" id="UYRR01015900">
    <property type="protein sequence ID" value="VDK28142.1"/>
    <property type="molecule type" value="Genomic_DNA"/>
</dbReference>
<keyword evidence="6" id="KW-1185">Reference proteome</keyword>
<keyword evidence="3" id="KW-0964">Secreted</keyword>
<dbReference type="OrthoDB" id="73919at2759"/>
<dbReference type="AlphaFoldDB" id="A0A0M3JHP9"/>
<dbReference type="InterPro" id="IPR038479">
    <property type="entry name" value="Transthyretin-like_sf"/>
</dbReference>
<dbReference type="Gene3D" id="2.60.40.3330">
    <property type="match status" value="1"/>
</dbReference>
<dbReference type="Pfam" id="PF01060">
    <property type="entry name" value="TTR-52"/>
    <property type="match status" value="1"/>
</dbReference>
<dbReference type="GO" id="GO:0009986">
    <property type="term" value="C:cell surface"/>
    <property type="evidence" value="ECO:0007669"/>
    <property type="project" value="InterPro"/>
</dbReference>
<name>A0A0M3JHP9_ANISI</name>
<gene>
    <name evidence="5" type="ORF">ASIM_LOCUS6931</name>
</gene>
<evidence type="ECO:0000256" key="4">
    <source>
        <dbReference type="ARBA" id="ARBA00022729"/>
    </source>
</evidence>
<sequence>MANGKTDVDGSFTLEGHTAEFFTIDPKLIIYYRCNKETFSKKASIWARRDWKIPKCWNVLTLRVPRTHVSMGKSAHNTYEYGTLEMRFLNRYAQRDCPQ</sequence>
<dbReference type="PANTHER" id="PTHR21700:SF7">
    <property type="entry name" value="TRANSTHYRETIN-LIKE FAMILY PROTEIN"/>
    <property type="match status" value="1"/>
</dbReference>
<evidence type="ECO:0000256" key="2">
    <source>
        <dbReference type="ARBA" id="ARBA00010112"/>
    </source>
</evidence>
<dbReference type="InterPro" id="IPR001534">
    <property type="entry name" value="Transthyretin-like"/>
</dbReference>
<accession>A0A0M3JHP9</accession>
<dbReference type="PANTHER" id="PTHR21700">
    <property type="entry name" value="TRANSTHYRETIN-LIKE FAMILY PROTEIN-RELATED"/>
    <property type="match status" value="1"/>
</dbReference>
<evidence type="ECO:0000313" key="5">
    <source>
        <dbReference type="EMBL" id="VDK28142.1"/>
    </source>
</evidence>
<protein>
    <submittedName>
        <fullName evidence="7">Transthyretin-like family protein</fullName>
    </submittedName>
</protein>
<comment type="similarity">
    <text evidence="2">Belongs to the nematode transthyretin-like family.</text>
</comment>
<evidence type="ECO:0000313" key="7">
    <source>
        <dbReference type="WBParaSite" id="ASIM_0000716301-mRNA-1"/>
    </source>
</evidence>
<keyword evidence="4" id="KW-0732">Signal</keyword>
<proteinExistence type="inferred from homology"/>